<sequence length="96" mass="11014">MPLFLVWVIDRILACITASNFCDSDVFTKLFVMPPAGCAHFISVQAPGIFPCGRLYYYLLQVELQKYLEFMFMWNLIESGTVIVVILFYSAAHMYA</sequence>
<feature type="transmembrane region" description="Helical" evidence="1">
    <location>
        <begin position="72"/>
        <end position="92"/>
    </location>
</feature>
<dbReference type="EMBL" id="GBBM01007857">
    <property type="protein sequence ID" value="JAC27561.1"/>
    <property type="molecule type" value="mRNA"/>
</dbReference>
<evidence type="ECO:0000256" key="1">
    <source>
        <dbReference type="SAM" id="Phobius"/>
    </source>
</evidence>
<feature type="signal peptide" evidence="2">
    <location>
        <begin position="1"/>
        <end position="18"/>
    </location>
</feature>
<keyword evidence="1" id="KW-0812">Transmembrane</keyword>
<organism evidence="3">
    <name type="scientific">Amblyomma triste</name>
    <name type="common">Neotropical tick</name>
    <dbReference type="NCBI Taxonomy" id="251400"/>
    <lineage>
        <taxon>Eukaryota</taxon>
        <taxon>Metazoa</taxon>
        <taxon>Ecdysozoa</taxon>
        <taxon>Arthropoda</taxon>
        <taxon>Chelicerata</taxon>
        <taxon>Arachnida</taxon>
        <taxon>Acari</taxon>
        <taxon>Parasitiformes</taxon>
        <taxon>Ixodida</taxon>
        <taxon>Ixodoidea</taxon>
        <taxon>Ixodidae</taxon>
        <taxon>Amblyomminae</taxon>
        <taxon>Amblyomma</taxon>
    </lineage>
</organism>
<reference evidence="3" key="1">
    <citation type="submission" date="2014-03" db="EMBL/GenBank/DDBJ databases">
        <title>The sialotranscriptome of Amblyomma triste, Amblyomma parvum and Amblyomma cajennense ticks, uncovered by 454-based RNA-seq.</title>
        <authorList>
            <person name="Garcia G.R."/>
            <person name="Gardinassi L.G."/>
            <person name="Ribeiro J.M."/>
            <person name="Anatriello E."/>
            <person name="Ferreira B.R."/>
            <person name="Moreira H.N."/>
            <person name="Mafra C."/>
            <person name="Olegario M.M."/>
            <person name="Szabo P.J."/>
            <person name="Miranda-Santos I.K."/>
            <person name="Maruyama S.R."/>
        </authorList>
    </citation>
    <scope>NUCLEOTIDE SEQUENCE</scope>
    <source>
        <strain evidence="3">Mato Grasso do Sul</strain>
        <tissue evidence="3">Salivary glands</tissue>
    </source>
</reference>
<keyword evidence="2" id="KW-0732">Signal</keyword>
<keyword evidence="1" id="KW-1133">Transmembrane helix</keyword>
<feature type="chain" id="PRO_5001520351" evidence="2">
    <location>
        <begin position="19"/>
        <end position="96"/>
    </location>
</feature>
<evidence type="ECO:0000313" key="3">
    <source>
        <dbReference type="EMBL" id="JAC27561.1"/>
    </source>
</evidence>
<name>A0A023G0A6_AMBTT</name>
<evidence type="ECO:0000256" key="2">
    <source>
        <dbReference type="SAM" id="SignalP"/>
    </source>
</evidence>
<accession>A0A023G0A6</accession>
<dbReference type="AlphaFoldDB" id="A0A023G0A6"/>
<keyword evidence="1" id="KW-0472">Membrane</keyword>
<proteinExistence type="evidence at transcript level"/>
<protein>
    <submittedName>
        <fullName evidence="3">Putative secreted protein</fullName>
    </submittedName>
</protein>